<keyword evidence="2" id="KW-1185">Reference proteome</keyword>
<dbReference type="AlphaFoldDB" id="A0A7G7BMN8"/>
<reference evidence="2" key="1">
    <citation type="submission" date="2019-10" db="EMBL/GenBank/DDBJ databases">
        <title>Antimicrobial potential of Antarctic Bacteria.</title>
        <authorList>
            <person name="Benaud N."/>
            <person name="Edwards R.J."/>
            <person name="Ferrari B.C."/>
        </authorList>
    </citation>
    <scope>NUCLEOTIDE SEQUENCE [LARGE SCALE GENOMIC DNA]</scope>
    <source>
        <strain evidence="2">NBSH44</strain>
    </source>
</reference>
<accession>A0A7G7BMN8</accession>
<protein>
    <submittedName>
        <fullName evidence="1">Uncharacterized protein</fullName>
    </submittedName>
</protein>
<name>A0A7G7BMN8_9ACTN</name>
<evidence type="ECO:0000313" key="2">
    <source>
        <dbReference type="Proteomes" id="UP000515307"/>
    </source>
</evidence>
<gene>
    <name evidence="1" type="ORF">F0344_19995</name>
</gene>
<dbReference type="RefSeq" id="WP_185300070.1">
    <property type="nucleotide sequence ID" value="NZ_CP045702.1"/>
</dbReference>
<evidence type="ECO:0000313" key="1">
    <source>
        <dbReference type="EMBL" id="QNE76603.1"/>
    </source>
</evidence>
<sequence>MEQKLHDEMNPMFSGIQLTNDVRLGSKITGAPSAFDYVYYPWAAHLSGTGK</sequence>
<dbReference type="EMBL" id="CP045702">
    <property type="protein sequence ID" value="QNE76603.1"/>
    <property type="molecule type" value="Genomic_DNA"/>
</dbReference>
<organism evidence="1 2">
    <name type="scientific">Streptomyces finlayi</name>
    <dbReference type="NCBI Taxonomy" id="67296"/>
    <lineage>
        <taxon>Bacteria</taxon>
        <taxon>Bacillati</taxon>
        <taxon>Actinomycetota</taxon>
        <taxon>Actinomycetes</taxon>
        <taxon>Kitasatosporales</taxon>
        <taxon>Streptomycetaceae</taxon>
        <taxon>Streptomyces</taxon>
    </lineage>
</organism>
<dbReference type="KEGG" id="sfiy:F0344_19995"/>
<dbReference type="Proteomes" id="UP000515307">
    <property type="component" value="Chromosome"/>
</dbReference>
<proteinExistence type="predicted"/>